<reference evidence="2" key="1">
    <citation type="submission" date="2020-03" db="EMBL/GenBank/DDBJ databases">
        <title>Evolution of repeat sequences and sex chromosomes of tilapia species revealed by chromosome-level genomes.</title>
        <authorList>
            <person name="Xu L."/>
            <person name="Tao W."/>
            <person name="Wang D."/>
            <person name="Zhou Q."/>
        </authorList>
    </citation>
    <scope>NUCLEOTIDE SEQUENCE [LARGE SCALE GENOMIC DNA]</scope>
    <source>
        <strain evidence="2">Israel</strain>
    </source>
</reference>
<evidence type="ECO:0000313" key="1">
    <source>
        <dbReference type="Ensembl" id="ENSOABP00000070200.1"/>
    </source>
</evidence>
<proteinExistence type="predicted"/>
<accession>A0AAZ1XRL0</accession>
<dbReference type="Ensembl" id="ENSOABT00000084967.1">
    <property type="protein sequence ID" value="ENSOABP00000070200.1"/>
    <property type="gene ID" value="ENSOABG00000026753.1"/>
</dbReference>
<sequence length="81" mass="9055">MATQPFKPLNRNFCAPHERGSGCCSRSKAPEFDNYALVFRRMHAVRAAQLRSGPVRPGSDVSVTSERVGRQILKQETSYSD</sequence>
<organism evidence="1 2">
    <name type="scientific">Oreochromis aureus</name>
    <name type="common">Israeli tilapia</name>
    <name type="synonym">Chromis aureus</name>
    <dbReference type="NCBI Taxonomy" id="47969"/>
    <lineage>
        <taxon>Eukaryota</taxon>
        <taxon>Metazoa</taxon>
        <taxon>Chordata</taxon>
        <taxon>Craniata</taxon>
        <taxon>Vertebrata</taxon>
        <taxon>Euteleostomi</taxon>
        <taxon>Actinopterygii</taxon>
        <taxon>Neopterygii</taxon>
        <taxon>Teleostei</taxon>
        <taxon>Neoteleostei</taxon>
        <taxon>Acanthomorphata</taxon>
        <taxon>Ovalentaria</taxon>
        <taxon>Cichlomorphae</taxon>
        <taxon>Cichliformes</taxon>
        <taxon>Cichlidae</taxon>
        <taxon>African cichlids</taxon>
        <taxon>Pseudocrenilabrinae</taxon>
        <taxon>Oreochromini</taxon>
        <taxon>Oreochromis</taxon>
    </lineage>
</organism>
<name>A0AAZ1XRL0_OREAU</name>
<keyword evidence="2" id="KW-1185">Reference proteome</keyword>
<evidence type="ECO:0000313" key="2">
    <source>
        <dbReference type="Proteomes" id="UP000472276"/>
    </source>
</evidence>
<protein>
    <submittedName>
        <fullName evidence="1">Uncharacterized protein</fullName>
    </submittedName>
</protein>
<dbReference type="Proteomes" id="UP000472276">
    <property type="component" value="Unassembled WGS sequence"/>
</dbReference>
<reference evidence="1" key="3">
    <citation type="submission" date="2025-09" db="UniProtKB">
        <authorList>
            <consortium name="Ensembl"/>
        </authorList>
    </citation>
    <scope>IDENTIFICATION</scope>
</reference>
<reference evidence="1" key="2">
    <citation type="submission" date="2025-08" db="UniProtKB">
        <authorList>
            <consortium name="Ensembl"/>
        </authorList>
    </citation>
    <scope>IDENTIFICATION</scope>
</reference>
<dbReference type="AlphaFoldDB" id="A0AAZ1XRL0"/>